<reference evidence="1" key="2">
    <citation type="journal article" date="2023" name="Infect Dis Poverty">
        <title>Chromosome-scale genome of the human blood fluke Schistosoma mekongi and its implications for public health.</title>
        <authorList>
            <person name="Zhou M."/>
            <person name="Xu L."/>
            <person name="Xu D."/>
            <person name="Chen W."/>
            <person name="Khan J."/>
            <person name="Hu Y."/>
            <person name="Huang H."/>
            <person name="Wei H."/>
            <person name="Zhang Y."/>
            <person name="Chusongsang P."/>
            <person name="Tanasarnprasert K."/>
            <person name="Hu X."/>
            <person name="Limpanont Y."/>
            <person name="Lv Z."/>
        </authorList>
    </citation>
    <scope>NUCLEOTIDE SEQUENCE</scope>
    <source>
        <strain evidence="1">LV_2022a</strain>
    </source>
</reference>
<reference evidence="1" key="1">
    <citation type="submission" date="2022-04" db="EMBL/GenBank/DDBJ databases">
        <authorList>
            <person name="Xu L."/>
            <person name="Lv Z."/>
        </authorList>
    </citation>
    <scope>NUCLEOTIDE SEQUENCE</scope>
    <source>
        <strain evidence="1">LV_2022a</strain>
    </source>
</reference>
<organism evidence="1 2">
    <name type="scientific">Schistosoma mekongi</name>
    <name type="common">Parasitic worm</name>
    <dbReference type="NCBI Taxonomy" id="38744"/>
    <lineage>
        <taxon>Eukaryota</taxon>
        <taxon>Metazoa</taxon>
        <taxon>Spiralia</taxon>
        <taxon>Lophotrochozoa</taxon>
        <taxon>Platyhelminthes</taxon>
        <taxon>Trematoda</taxon>
        <taxon>Digenea</taxon>
        <taxon>Strigeidida</taxon>
        <taxon>Schistosomatoidea</taxon>
        <taxon>Schistosomatidae</taxon>
        <taxon>Schistosoma</taxon>
    </lineage>
</organism>
<evidence type="ECO:0000313" key="1">
    <source>
        <dbReference type="EMBL" id="KAK4470044.1"/>
    </source>
</evidence>
<evidence type="ECO:0000313" key="2">
    <source>
        <dbReference type="Proteomes" id="UP001292079"/>
    </source>
</evidence>
<comment type="caution">
    <text evidence="1">The sequence shown here is derived from an EMBL/GenBank/DDBJ whole genome shotgun (WGS) entry which is preliminary data.</text>
</comment>
<name>A0AAE1ZAW6_SCHME</name>
<accession>A0AAE1ZAW6</accession>
<dbReference type="EMBL" id="JALJAT010000004">
    <property type="protein sequence ID" value="KAK4470044.1"/>
    <property type="molecule type" value="Genomic_DNA"/>
</dbReference>
<sequence length="165" mass="18554">MFCDSKNSRRCLDPENAVGYCYSINYEYVLLPSFPSVIAPNGQQYYLGPVINDYCVVLKAYTDENGHSSVCRFNRIFESSRASNILPEETGPNSTCFNYDFMIKDYASNFYFLTKTASCHRYKCSKLTGLQIIISGKTFNCPINGGLTFVELQNSTVLANITCPT</sequence>
<dbReference type="Proteomes" id="UP001292079">
    <property type="component" value="Unassembled WGS sequence"/>
</dbReference>
<proteinExistence type="predicted"/>
<dbReference type="SUPFAM" id="SSF55486">
    <property type="entry name" value="Metalloproteases ('zincins'), catalytic domain"/>
    <property type="match status" value="1"/>
</dbReference>
<dbReference type="AlphaFoldDB" id="A0AAE1ZAW6"/>
<evidence type="ECO:0008006" key="3">
    <source>
        <dbReference type="Google" id="ProtNLM"/>
    </source>
</evidence>
<gene>
    <name evidence="1" type="ORF">MN116_000078</name>
</gene>
<protein>
    <recommendedName>
        <fullName evidence="3">Leishmanolysin-like peptidase</fullName>
    </recommendedName>
</protein>
<keyword evidence="2" id="KW-1185">Reference proteome</keyword>